<gene>
    <name evidence="5" type="ORF">FE263_05750</name>
</gene>
<evidence type="ECO:0000313" key="5">
    <source>
        <dbReference type="EMBL" id="TLU73567.1"/>
    </source>
</evidence>
<organism evidence="5 6">
    <name type="scientific">Lichenicoccus roseus</name>
    <dbReference type="NCBI Taxonomy" id="2683649"/>
    <lineage>
        <taxon>Bacteria</taxon>
        <taxon>Pseudomonadati</taxon>
        <taxon>Pseudomonadota</taxon>
        <taxon>Alphaproteobacteria</taxon>
        <taxon>Acetobacterales</taxon>
        <taxon>Acetobacteraceae</taxon>
        <taxon>Lichenicoccus</taxon>
    </lineage>
</organism>
<dbReference type="Proteomes" id="UP000305654">
    <property type="component" value="Unassembled WGS sequence"/>
</dbReference>
<feature type="domain" description="Carboxylesterase type B" evidence="4">
    <location>
        <begin position="2"/>
        <end position="496"/>
    </location>
</feature>
<dbReference type="PROSITE" id="PS00122">
    <property type="entry name" value="CARBOXYLESTERASE_B_1"/>
    <property type="match status" value="1"/>
</dbReference>
<dbReference type="SUPFAM" id="SSF53474">
    <property type="entry name" value="alpha/beta-Hydrolases"/>
    <property type="match status" value="1"/>
</dbReference>
<dbReference type="EMBL" id="VCDI01000002">
    <property type="protein sequence ID" value="TLU73567.1"/>
    <property type="molecule type" value="Genomic_DNA"/>
</dbReference>
<evidence type="ECO:0000256" key="2">
    <source>
        <dbReference type="ARBA" id="ARBA00022801"/>
    </source>
</evidence>
<accession>A0A5R9JAK3</accession>
<dbReference type="InterPro" id="IPR019826">
    <property type="entry name" value="Carboxylesterase_B_AS"/>
</dbReference>
<dbReference type="Gene3D" id="3.40.50.1820">
    <property type="entry name" value="alpha/beta hydrolase"/>
    <property type="match status" value="1"/>
</dbReference>
<reference evidence="5 6" key="1">
    <citation type="submission" date="2019-05" db="EMBL/GenBank/DDBJ databases">
        <authorList>
            <person name="Pankratov T."/>
            <person name="Grouzdev D."/>
        </authorList>
    </citation>
    <scope>NUCLEOTIDE SEQUENCE [LARGE SCALE GENOMIC DNA]</scope>
    <source>
        <strain evidence="5 6">KEBCLARHB70R</strain>
    </source>
</reference>
<comment type="similarity">
    <text evidence="1 3">Belongs to the type-B carboxylesterase/lipase family.</text>
</comment>
<protein>
    <recommendedName>
        <fullName evidence="3">Carboxylic ester hydrolase</fullName>
        <ecNumber evidence="3">3.1.1.-</ecNumber>
    </recommendedName>
</protein>
<dbReference type="OrthoDB" id="9775851at2"/>
<sequence>MVVATDRGAVQGAVVNGVENFLDIPYAAPPVGALRWAPPQPAAAWTGTRPAARSGAYCTQPKSLDAPNGPALDEDCLSINVQRPIGANAGARLPVYVYIHGGGFVTGSGVRDAQDAIVRANGIVGVSFNYRLGALGFLALPALAGPRGETGDYGLLDQQAALRWVRANIAAFGGDPDDVTIGGESAGGWSVCSQMVAPGSAGLFGRAIIESGSCVSKSLQTAEAAGSSFATRLGCTDPSKLAECLRGKPVADILDAQDKLYVPTRGTPFLPGDPREAVQSGQFSHVPVMIGSTRDEGRSFSQKLVGWSRAQYERAMHVAFGRNTPLVLHVYPYPVHDKDPAAVAYQLAAARTDSGALGADNIERGIGGCGNAALTTTLSQTVPTHAYEFAVRNGPGWYAIPGYAWGAGHAAELTYLYPQHDSGRTYAAFTPAERATSDEMVRRWGAFVSKADPNAPGLAAWPAYVPGQSVQSFGEAGHSVTLTNAQFRAEHRCAFWDRLAGQPVGAWPD</sequence>
<name>A0A5R9JAK3_9PROT</name>
<evidence type="ECO:0000256" key="3">
    <source>
        <dbReference type="RuleBase" id="RU361235"/>
    </source>
</evidence>
<keyword evidence="6" id="KW-1185">Reference proteome</keyword>
<dbReference type="Pfam" id="PF00135">
    <property type="entry name" value="COesterase"/>
    <property type="match status" value="1"/>
</dbReference>
<proteinExistence type="inferred from homology"/>
<dbReference type="AlphaFoldDB" id="A0A5R9JAK3"/>
<evidence type="ECO:0000256" key="1">
    <source>
        <dbReference type="ARBA" id="ARBA00005964"/>
    </source>
</evidence>
<dbReference type="GO" id="GO:0016787">
    <property type="term" value="F:hydrolase activity"/>
    <property type="evidence" value="ECO:0007669"/>
    <property type="project" value="UniProtKB-KW"/>
</dbReference>
<dbReference type="InterPro" id="IPR050309">
    <property type="entry name" value="Type-B_Carboxylest/Lipase"/>
</dbReference>
<evidence type="ECO:0000313" key="6">
    <source>
        <dbReference type="Proteomes" id="UP000305654"/>
    </source>
</evidence>
<dbReference type="PANTHER" id="PTHR11559">
    <property type="entry name" value="CARBOXYLESTERASE"/>
    <property type="match status" value="1"/>
</dbReference>
<dbReference type="InterPro" id="IPR002018">
    <property type="entry name" value="CarbesteraseB"/>
</dbReference>
<dbReference type="EC" id="3.1.1.-" evidence="3"/>
<evidence type="ECO:0000259" key="4">
    <source>
        <dbReference type="Pfam" id="PF00135"/>
    </source>
</evidence>
<dbReference type="InterPro" id="IPR029058">
    <property type="entry name" value="AB_hydrolase_fold"/>
</dbReference>
<keyword evidence="2 3" id="KW-0378">Hydrolase</keyword>
<comment type="caution">
    <text evidence="5">The sequence shown here is derived from an EMBL/GenBank/DDBJ whole genome shotgun (WGS) entry which is preliminary data.</text>
</comment>